<evidence type="ECO:0000313" key="2">
    <source>
        <dbReference type="EMBL" id="QHN43118.1"/>
    </source>
</evidence>
<proteinExistence type="predicted"/>
<keyword evidence="1" id="KW-1133">Transmembrane helix</keyword>
<sequence length="157" mass="17708">MRSTFFYSHNAYAILAHMDTSSFSHYIVKIEYLFAAVLVALFYVTVGHFDWWWLIVLFPIFDASMIGYIVNPHVGAITYNIVHSLVGPALLALIYIFTVGSTAADTSRPYVADGLLLFITLIWLFHIFVDRALGFGLKHDEGFHHTHLGKIGKAAKK</sequence>
<dbReference type="Proteomes" id="UP001059824">
    <property type="component" value="Chromosome"/>
</dbReference>
<dbReference type="EMBL" id="CP045921">
    <property type="protein sequence ID" value="QHN43118.1"/>
    <property type="molecule type" value="Genomic_DNA"/>
</dbReference>
<accession>A0A857MLY2</accession>
<feature type="transmembrane region" description="Helical" evidence="1">
    <location>
        <begin position="51"/>
        <end position="70"/>
    </location>
</feature>
<dbReference type="InterPro" id="IPR025356">
    <property type="entry name" value="DUF4260"/>
</dbReference>
<keyword evidence="3" id="KW-1185">Reference proteome</keyword>
<reference evidence="2" key="1">
    <citation type="journal article" date="2021" name="Nat. Microbiol.">
        <title>Cocultivation of an ultrasmall environmental parasitic bacterium with lytic ability against bacteria associated with wastewater foams.</title>
        <authorList>
            <person name="Batinovic S."/>
            <person name="Rose J.J.A."/>
            <person name="Ratcliffe J."/>
            <person name="Seviour R.J."/>
            <person name="Petrovski S."/>
        </authorList>
    </citation>
    <scope>NUCLEOTIDE SEQUENCE</scope>
    <source>
        <strain evidence="2">JR1</strain>
    </source>
</reference>
<keyword evidence="1" id="KW-0472">Membrane</keyword>
<gene>
    <name evidence="2" type="ORF">GII36_04680</name>
</gene>
<evidence type="ECO:0000256" key="1">
    <source>
        <dbReference type="SAM" id="Phobius"/>
    </source>
</evidence>
<feature type="transmembrane region" description="Helical" evidence="1">
    <location>
        <begin position="110"/>
        <end position="129"/>
    </location>
</feature>
<dbReference type="Pfam" id="PF14079">
    <property type="entry name" value="DUF4260"/>
    <property type="match status" value="1"/>
</dbReference>
<name>A0A857MLY2_9BACT</name>
<feature type="transmembrane region" description="Helical" evidence="1">
    <location>
        <begin position="26"/>
        <end position="45"/>
    </location>
</feature>
<dbReference type="AlphaFoldDB" id="A0A857MLY2"/>
<protein>
    <submittedName>
        <fullName evidence="2">DUF4260 family protein</fullName>
    </submittedName>
</protein>
<feature type="transmembrane region" description="Helical" evidence="1">
    <location>
        <begin position="77"/>
        <end position="98"/>
    </location>
</feature>
<organism evidence="2 3">
    <name type="scientific">Candidatus Mycosynbacter amalyticus</name>
    <dbReference type="NCBI Taxonomy" id="2665156"/>
    <lineage>
        <taxon>Bacteria</taxon>
        <taxon>Candidatus Saccharimonadota</taxon>
        <taxon>Candidatus Saccharimonadota incertae sedis</taxon>
        <taxon>Candidatus Mycosynbacter</taxon>
    </lineage>
</organism>
<keyword evidence="1" id="KW-0812">Transmembrane</keyword>
<evidence type="ECO:0000313" key="3">
    <source>
        <dbReference type="Proteomes" id="UP001059824"/>
    </source>
</evidence>
<dbReference type="KEGG" id="mama:GII36_04680"/>